<sequence>MPIEPHTDSIETPPKRGIARLWGAVSKRFARAHAPFTGQQFSDEELYAVHPTSTQRVIGNPRLLALLSVVGFIVMTTLTMQVVRDVRLLRQSTIEDIEWSLSKAEVEFLSYQYALRQAAHGRVDNFVTLRREFDILQNRIEDLRFGVIYEPLRDVPGFNAALDSVSQHLGASAPALRSVDATLARSLIEVEEHALAMTPHVRAMAAAGQTNLEILFDRHQMALSTTLQVMGAVGFILTASLGLLAFYFNQLRQQSDARRRSLITAGERTRAVMASSLDAVIVCDPEGVIEEFNAAAEEIFGHRREDAIGANVADLIVPAEQREAHVRGMRRVSRGGGFHMVGKGRVRMEARRADDTMFPIEMALQKSESHGHMMYIAFVRDISYRVRAERDLIEARDQARAGEKAKSRFLAVMSHEIRTPMNGILGNMSLLRETKLSPEQEGYLAHMESSSDILLGHVNDVLDIARCEDGKPVVQYRPTRLRDIIDSAVESMRPPAEDNGNSLTLIHSGPDLGWVQTDPGRVQQMLLNLLSNAAKFTENGSIIVDVRCKAQEDDITIHIKDDGIGIAEPDLDRVFEDFFTQDDSFARKTEGTGLGLGIVRRISEALGGSVSVTSKLGIGTTFTLRLPMPRCAAPEDVTPPEPKVSDAMEQNTTDMLRILVVEDNQINRDVVRAMLTREGHLVEEAHNGQSGVEKASEKEFDLILMDISMPVLDGREATRAIRDGEGASANSPIIALTAHVMPENVTEFLGLGMQDVLPKPLLRPDLQRIIRDHAAAANNDTCPTTVRMNQMRQLVDMEVNKALRESVGEAYDMLLGQMSEELQDLLEWLQAAEQPLPEVADRCHKFASSAAVFGALPLQKLLVGIELAAKSRDTVEVERRLAQLPEMLATSLNHLQGGGMGHNQGRKRG</sequence>
<feature type="domain" description="PAS" evidence="18">
    <location>
        <begin position="265"/>
        <end position="336"/>
    </location>
</feature>
<dbReference type="InterPro" id="IPR003661">
    <property type="entry name" value="HisK_dim/P_dom"/>
</dbReference>
<dbReference type="SMART" id="SM00387">
    <property type="entry name" value="HATPase_c"/>
    <property type="match status" value="1"/>
</dbReference>
<evidence type="ECO:0000256" key="11">
    <source>
        <dbReference type="ARBA" id="ARBA00022989"/>
    </source>
</evidence>
<evidence type="ECO:0000256" key="2">
    <source>
        <dbReference type="ARBA" id="ARBA00004429"/>
    </source>
</evidence>
<evidence type="ECO:0000256" key="12">
    <source>
        <dbReference type="ARBA" id="ARBA00023012"/>
    </source>
</evidence>
<name>A0A0P1H0X1_9RHOB</name>
<dbReference type="SUPFAM" id="SSF52172">
    <property type="entry name" value="CheY-like"/>
    <property type="match status" value="1"/>
</dbReference>
<dbReference type="SUPFAM" id="SSF47226">
    <property type="entry name" value="Histidine-containing phosphotransfer domain, HPT domain"/>
    <property type="match status" value="1"/>
</dbReference>
<keyword evidence="20" id="KW-1185">Reference proteome</keyword>
<proteinExistence type="predicted"/>
<evidence type="ECO:0000313" key="19">
    <source>
        <dbReference type="EMBL" id="CUH83703.1"/>
    </source>
</evidence>
<dbReference type="SUPFAM" id="SSF47384">
    <property type="entry name" value="Homodimeric domain of signal transducing histidine kinase"/>
    <property type="match status" value="1"/>
</dbReference>
<feature type="transmembrane region" description="Helical" evidence="15">
    <location>
        <begin position="63"/>
        <end position="83"/>
    </location>
</feature>
<dbReference type="InterPro" id="IPR003594">
    <property type="entry name" value="HATPase_dom"/>
</dbReference>
<dbReference type="InterPro" id="IPR036641">
    <property type="entry name" value="HPT_dom_sf"/>
</dbReference>
<keyword evidence="11 15" id="KW-1133">Transmembrane helix</keyword>
<evidence type="ECO:0000256" key="9">
    <source>
        <dbReference type="ARBA" id="ARBA00022777"/>
    </source>
</evidence>
<dbReference type="InterPro" id="IPR008207">
    <property type="entry name" value="Sig_transdc_His_kin_Hpt_dom"/>
</dbReference>
<feature type="transmembrane region" description="Helical" evidence="15">
    <location>
        <begin position="227"/>
        <end position="248"/>
    </location>
</feature>
<dbReference type="InterPro" id="IPR036097">
    <property type="entry name" value="HisK_dim/P_sf"/>
</dbReference>
<evidence type="ECO:0000259" key="18">
    <source>
        <dbReference type="PROSITE" id="PS50112"/>
    </source>
</evidence>
<evidence type="ECO:0000256" key="14">
    <source>
        <dbReference type="PROSITE-ProRule" id="PRU00169"/>
    </source>
</evidence>
<dbReference type="Pfam" id="PF00989">
    <property type="entry name" value="PAS"/>
    <property type="match status" value="1"/>
</dbReference>
<evidence type="ECO:0000256" key="4">
    <source>
        <dbReference type="ARBA" id="ARBA00022475"/>
    </source>
</evidence>
<dbReference type="RefSeq" id="WP_058317846.1">
    <property type="nucleotide sequence ID" value="NZ_CYSF01000006.1"/>
</dbReference>
<dbReference type="GO" id="GO:0006355">
    <property type="term" value="P:regulation of DNA-templated transcription"/>
    <property type="evidence" value="ECO:0007669"/>
    <property type="project" value="InterPro"/>
</dbReference>
<dbReference type="Pfam" id="PF00072">
    <property type="entry name" value="Response_reg"/>
    <property type="match status" value="1"/>
</dbReference>
<dbReference type="OrthoDB" id="9801651at2"/>
<dbReference type="PROSITE" id="PS50109">
    <property type="entry name" value="HIS_KIN"/>
    <property type="match status" value="1"/>
</dbReference>
<keyword evidence="8 15" id="KW-0812">Transmembrane</keyword>
<dbReference type="InterPro" id="IPR004358">
    <property type="entry name" value="Sig_transdc_His_kin-like_C"/>
</dbReference>
<evidence type="ECO:0000256" key="3">
    <source>
        <dbReference type="ARBA" id="ARBA00012438"/>
    </source>
</evidence>
<dbReference type="Gene3D" id="1.20.120.160">
    <property type="entry name" value="HPT domain"/>
    <property type="match status" value="1"/>
</dbReference>
<keyword evidence="9 19" id="KW-0418">Kinase</keyword>
<feature type="modified residue" description="4-aspartylphosphate" evidence="14">
    <location>
        <position position="706"/>
    </location>
</feature>
<reference evidence="19 20" key="1">
    <citation type="submission" date="2015-09" db="EMBL/GenBank/DDBJ databases">
        <authorList>
            <consortium name="Swine Surveillance"/>
        </authorList>
    </citation>
    <scope>NUCLEOTIDE SEQUENCE [LARGE SCALE GENOMIC DNA]</scope>
    <source>
        <strain evidence="19 20">CECT 8383</strain>
    </source>
</reference>
<dbReference type="InterPro" id="IPR036890">
    <property type="entry name" value="HATPase_C_sf"/>
</dbReference>
<keyword evidence="13 15" id="KW-0472">Membrane</keyword>
<organism evidence="19 20">
    <name type="scientific">Thalassovita mediterranea</name>
    <dbReference type="NCBI Taxonomy" id="340021"/>
    <lineage>
        <taxon>Bacteria</taxon>
        <taxon>Pseudomonadati</taxon>
        <taxon>Pseudomonadota</taxon>
        <taxon>Alphaproteobacteria</taxon>
        <taxon>Rhodobacterales</taxon>
        <taxon>Roseobacteraceae</taxon>
        <taxon>Thalassovita</taxon>
    </lineage>
</organism>
<dbReference type="AlphaFoldDB" id="A0A0P1H0X1"/>
<keyword evidence="10" id="KW-0547">Nucleotide-binding</keyword>
<dbReference type="Gene3D" id="3.30.450.20">
    <property type="entry name" value="PAS domain"/>
    <property type="match status" value="1"/>
</dbReference>
<feature type="domain" description="Response regulatory" evidence="17">
    <location>
        <begin position="657"/>
        <end position="774"/>
    </location>
</feature>
<dbReference type="GO" id="GO:0000155">
    <property type="term" value="F:phosphorelay sensor kinase activity"/>
    <property type="evidence" value="ECO:0007669"/>
    <property type="project" value="InterPro"/>
</dbReference>
<dbReference type="PRINTS" id="PR00344">
    <property type="entry name" value="BCTRLSENSOR"/>
</dbReference>
<dbReference type="EC" id="2.7.13.3" evidence="3"/>
<gene>
    <name evidence="19" type="primary">luxQ_3</name>
    <name evidence="19" type="ORF">TM5383_00903</name>
</gene>
<dbReference type="CDD" id="cd00130">
    <property type="entry name" value="PAS"/>
    <property type="match status" value="1"/>
</dbReference>
<dbReference type="Pfam" id="PF00512">
    <property type="entry name" value="HisKA"/>
    <property type="match status" value="1"/>
</dbReference>
<dbReference type="Pfam" id="PF02518">
    <property type="entry name" value="HATPase_c"/>
    <property type="match status" value="1"/>
</dbReference>
<dbReference type="Proteomes" id="UP000051681">
    <property type="component" value="Unassembled WGS sequence"/>
</dbReference>
<dbReference type="PANTHER" id="PTHR43047">
    <property type="entry name" value="TWO-COMPONENT HISTIDINE PROTEIN KINASE"/>
    <property type="match status" value="1"/>
</dbReference>
<keyword evidence="6 14" id="KW-0597">Phosphoprotein</keyword>
<dbReference type="Gene3D" id="1.10.287.130">
    <property type="match status" value="1"/>
</dbReference>
<comment type="subcellular location">
    <subcellularLocation>
        <location evidence="2">Cell inner membrane</location>
        <topology evidence="2">Multi-pass membrane protein</topology>
    </subcellularLocation>
</comment>
<dbReference type="CDD" id="cd17546">
    <property type="entry name" value="REC_hyHK_CKI1_RcsC-like"/>
    <property type="match status" value="1"/>
</dbReference>
<keyword evidence="10" id="KW-0067">ATP-binding</keyword>
<evidence type="ECO:0000256" key="6">
    <source>
        <dbReference type="ARBA" id="ARBA00022553"/>
    </source>
</evidence>
<dbReference type="SMART" id="SM00388">
    <property type="entry name" value="HisKA"/>
    <property type="match status" value="1"/>
</dbReference>
<comment type="catalytic activity">
    <reaction evidence="1">
        <text>ATP + protein L-histidine = ADP + protein N-phospho-L-histidine.</text>
        <dbReference type="EC" id="2.7.13.3"/>
    </reaction>
</comment>
<dbReference type="EMBL" id="CYSF01000006">
    <property type="protein sequence ID" value="CUH83703.1"/>
    <property type="molecule type" value="Genomic_DNA"/>
</dbReference>
<dbReference type="FunFam" id="3.30.565.10:FF:000006">
    <property type="entry name" value="Sensor histidine kinase WalK"/>
    <property type="match status" value="1"/>
</dbReference>
<keyword evidence="5" id="KW-0997">Cell inner membrane</keyword>
<evidence type="ECO:0000256" key="5">
    <source>
        <dbReference type="ARBA" id="ARBA00022519"/>
    </source>
</evidence>
<dbReference type="SMART" id="SM00091">
    <property type="entry name" value="PAS"/>
    <property type="match status" value="1"/>
</dbReference>
<dbReference type="SUPFAM" id="SSF55785">
    <property type="entry name" value="PYP-like sensor domain (PAS domain)"/>
    <property type="match status" value="1"/>
</dbReference>
<dbReference type="CDD" id="cd00082">
    <property type="entry name" value="HisKA"/>
    <property type="match status" value="1"/>
</dbReference>
<dbReference type="NCBIfam" id="TIGR00229">
    <property type="entry name" value="sensory_box"/>
    <property type="match status" value="1"/>
</dbReference>
<dbReference type="InterPro" id="IPR035965">
    <property type="entry name" value="PAS-like_dom_sf"/>
</dbReference>
<dbReference type="PROSITE" id="PS50110">
    <property type="entry name" value="RESPONSE_REGULATORY"/>
    <property type="match status" value="1"/>
</dbReference>
<protein>
    <recommendedName>
        <fullName evidence="3">histidine kinase</fullName>
        <ecNumber evidence="3">2.7.13.3</ecNumber>
    </recommendedName>
</protein>
<dbReference type="SUPFAM" id="SSF55874">
    <property type="entry name" value="ATPase domain of HSP90 chaperone/DNA topoisomerase II/histidine kinase"/>
    <property type="match status" value="1"/>
</dbReference>
<keyword evidence="7 19" id="KW-0808">Transferase</keyword>
<feature type="domain" description="Histidine kinase" evidence="16">
    <location>
        <begin position="412"/>
        <end position="630"/>
    </location>
</feature>
<keyword evidence="4" id="KW-1003">Cell membrane</keyword>
<evidence type="ECO:0000256" key="8">
    <source>
        <dbReference type="ARBA" id="ARBA00022692"/>
    </source>
</evidence>
<dbReference type="InterPro" id="IPR013767">
    <property type="entry name" value="PAS_fold"/>
</dbReference>
<dbReference type="InterPro" id="IPR011006">
    <property type="entry name" value="CheY-like_superfamily"/>
</dbReference>
<dbReference type="InterPro" id="IPR001789">
    <property type="entry name" value="Sig_transdc_resp-reg_receiver"/>
</dbReference>
<evidence type="ECO:0000259" key="16">
    <source>
        <dbReference type="PROSITE" id="PS50109"/>
    </source>
</evidence>
<dbReference type="PANTHER" id="PTHR43047:SF64">
    <property type="entry name" value="HISTIDINE KINASE CONTAINING CHEY-HOMOLOGOUS RECEIVER DOMAIN AND PAS DOMAIN-RELATED"/>
    <property type="match status" value="1"/>
</dbReference>
<evidence type="ECO:0000256" key="13">
    <source>
        <dbReference type="ARBA" id="ARBA00023136"/>
    </source>
</evidence>
<dbReference type="Pfam" id="PF01627">
    <property type="entry name" value="Hpt"/>
    <property type="match status" value="1"/>
</dbReference>
<dbReference type="Gene3D" id="3.30.565.10">
    <property type="entry name" value="Histidine kinase-like ATPase, C-terminal domain"/>
    <property type="match status" value="1"/>
</dbReference>
<evidence type="ECO:0000256" key="15">
    <source>
        <dbReference type="SAM" id="Phobius"/>
    </source>
</evidence>
<dbReference type="STRING" id="340021.TM5383_00903"/>
<evidence type="ECO:0000256" key="10">
    <source>
        <dbReference type="ARBA" id="ARBA00022840"/>
    </source>
</evidence>
<keyword evidence="12" id="KW-0902">Two-component regulatory system</keyword>
<evidence type="ECO:0000259" key="17">
    <source>
        <dbReference type="PROSITE" id="PS50110"/>
    </source>
</evidence>
<dbReference type="Gene3D" id="3.40.50.2300">
    <property type="match status" value="1"/>
</dbReference>
<dbReference type="InterPro" id="IPR005467">
    <property type="entry name" value="His_kinase_dom"/>
</dbReference>
<accession>A0A0P1H0X1</accession>
<dbReference type="PROSITE" id="PS50112">
    <property type="entry name" value="PAS"/>
    <property type="match status" value="1"/>
</dbReference>
<evidence type="ECO:0000256" key="7">
    <source>
        <dbReference type="ARBA" id="ARBA00022679"/>
    </source>
</evidence>
<dbReference type="SMART" id="SM00448">
    <property type="entry name" value="REC"/>
    <property type="match status" value="1"/>
</dbReference>
<evidence type="ECO:0000256" key="1">
    <source>
        <dbReference type="ARBA" id="ARBA00000085"/>
    </source>
</evidence>
<dbReference type="InterPro" id="IPR000014">
    <property type="entry name" value="PAS"/>
</dbReference>
<dbReference type="CDD" id="cd16922">
    <property type="entry name" value="HATPase_EvgS-ArcB-TorS-like"/>
    <property type="match status" value="1"/>
</dbReference>
<evidence type="ECO:0000313" key="20">
    <source>
        <dbReference type="Proteomes" id="UP000051681"/>
    </source>
</evidence>
<dbReference type="GO" id="GO:0005886">
    <property type="term" value="C:plasma membrane"/>
    <property type="evidence" value="ECO:0007669"/>
    <property type="project" value="UniProtKB-SubCell"/>
</dbReference>